<dbReference type="InterPro" id="IPR003018">
    <property type="entry name" value="GAF"/>
</dbReference>
<dbReference type="Gene3D" id="3.30.565.10">
    <property type="entry name" value="Histidine kinase-like ATPase, C-terminal domain"/>
    <property type="match status" value="1"/>
</dbReference>
<dbReference type="InterPro" id="IPR052016">
    <property type="entry name" value="Bact_Sigma-Reg"/>
</dbReference>
<dbReference type="InterPro" id="IPR029016">
    <property type="entry name" value="GAF-like_dom_sf"/>
</dbReference>
<dbReference type="SUPFAM" id="SSF55785">
    <property type="entry name" value="PYP-like sensor domain (PAS domain)"/>
    <property type="match status" value="1"/>
</dbReference>
<name>A0ABW1G165_9ACTN</name>
<dbReference type="Pfam" id="PF01590">
    <property type="entry name" value="GAF"/>
    <property type="match status" value="1"/>
</dbReference>
<sequence>MVRSTGGDAESGLLGQAFRQASFAMSVYDPALRCLWLNEISCRQLGEDEGALRGRTFPFGLPESFDIAGILQAIRDVPMTGRPIHYEAFGRSPGGEREHAWRLELWPVRGADGTVRAVGMAAFDNSEQHWARERLAVLDRAAVSIGTTLDLDRTAQELAELVVPRFADFASVDLLEAVMHGEEPATGAPDTDVVLRRVAHLSIAPDGGGAVIDLGATDHYPSFSPSARALHTGHPVVTGSGDPVFDRWVAGAPARAESMRGHTVTSLLAVPLTARGTTLGVAVLARVRPAPFLPEDVTLARELASRAAVCVDNARRYTRERATALALQRSLLPRGVSRQSAVELACRYLPAENGAGVGGDWFDVIPLSGARVALVVGDVVGHGIQASATMGRLRTAVRTLADVDLPPDELLAHLDDLVLRLGGDEEDQDPADDRPDPGGTGATCVYAVYDPVSRRLSVASAGHPPPVLLLPDGSTRVVEVAAGPVLGVGGLPFEATEAELDEGTLVALFSDGLVEARDRDPDLGTERLRKALTAPLPGLETLCDHMLSELLPERPQDDVALVLARTRALGADRVRVWDLPPDVSVVAEARRLAAAQLDAWGQQEAAFVAELVVSELVTNAIRYGSPPIQLRLILAGPAGAGPLICEVSDANASSPHLRRARILDEGGRGLLLVAQLTSRWGTRHTPEGKTIWAELAL</sequence>
<dbReference type="SMART" id="SM00065">
    <property type="entry name" value="GAF"/>
    <property type="match status" value="1"/>
</dbReference>
<evidence type="ECO:0000259" key="3">
    <source>
        <dbReference type="SMART" id="SM00331"/>
    </source>
</evidence>
<dbReference type="SUPFAM" id="SSF81606">
    <property type="entry name" value="PP2C-like"/>
    <property type="match status" value="1"/>
</dbReference>
<reference evidence="5" key="1">
    <citation type="journal article" date="2019" name="Int. J. Syst. Evol. Microbiol.">
        <title>The Global Catalogue of Microorganisms (GCM) 10K type strain sequencing project: providing services to taxonomists for standard genome sequencing and annotation.</title>
        <authorList>
            <consortium name="The Broad Institute Genomics Platform"/>
            <consortium name="The Broad Institute Genome Sequencing Center for Infectious Disease"/>
            <person name="Wu L."/>
            <person name="Ma J."/>
        </authorList>
    </citation>
    <scope>NUCLEOTIDE SEQUENCE [LARGE SCALE GENOMIC DNA]</scope>
    <source>
        <strain evidence="5">JCM 4816</strain>
    </source>
</reference>
<comment type="caution">
    <text evidence="4">The sequence shown here is derived from an EMBL/GenBank/DDBJ whole genome shotgun (WGS) entry which is preliminary data.</text>
</comment>
<dbReference type="Pfam" id="PF13581">
    <property type="entry name" value="HATPase_c_2"/>
    <property type="match status" value="1"/>
</dbReference>
<dbReference type="SUPFAM" id="SSF55874">
    <property type="entry name" value="ATPase domain of HSP90 chaperone/DNA topoisomerase II/histidine kinase"/>
    <property type="match status" value="1"/>
</dbReference>
<dbReference type="SUPFAM" id="SSF55781">
    <property type="entry name" value="GAF domain-like"/>
    <property type="match status" value="1"/>
</dbReference>
<evidence type="ECO:0000259" key="2">
    <source>
        <dbReference type="SMART" id="SM00065"/>
    </source>
</evidence>
<dbReference type="PANTHER" id="PTHR43156">
    <property type="entry name" value="STAGE II SPORULATION PROTEIN E-RELATED"/>
    <property type="match status" value="1"/>
</dbReference>
<gene>
    <name evidence="4" type="ORF">ACFP3V_12415</name>
</gene>
<dbReference type="SMART" id="SM00331">
    <property type="entry name" value="PP2C_SIG"/>
    <property type="match status" value="1"/>
</dbReference>
<accession>A0ABW1G165</accession>
<dbReference type="InterPro" id="IPR001932">
    <property type="entry name" value="PPM-type_phosphatase-like_dom"/>
</dbReference>
<keyword evidence="1" id="KW-0378">Hydrolase</keyword>
<protein>
    <submittedName>
        <fullName evidence="4">SpoIIE family protein phosphatase</fullName>
    </submittedName>
</protein>
<dbReference type="PANTHER" id="PTHR43156:SF2">
    <property type="entry name" value="STAGE II SPORULATION PROTEIN E"/>
    <property type="match status" value="1"/>
</dbReference>
<dbReference type="EMBL" id="JBHSQJ010000047">
    <property type="protein sequence ID" value="MFC5908013.1"/>
    <property type="molecule type" value="Genomic_DNA"/>
</dbReference>
<dbReference type="Gene3D" id="3.60.40.10">
    <property type="entry name" value="PPM-type phosphatase domain"/>
    <property type="match status" value="1"/>
</dbReference>
<feature type="domain" description="GAF" evidence="2">
    <location>
        <begin position="170"/>
        <end position="321"/>
    </location>
</feature>
<keyword evidence="5" id="KW-1185">Reference proteome</keyword>
<dbReference type="Gene3D" id="3.30.450.20">
    <property type="entry name" value="PAS domain"/>
    <property type="match status" value="1"/>
</dbReference>
<evidence type="ECO:0000313" key="4">
    <source>
        <dbReference type="EMBL" id="MFC5908013.1"/>
    </source>
</evidence>
<dbReference type="CDD" id="cd16936">
    <property type="entry name" value="HATPase_RsbW-like"/>
    <property type="match status" value="1"/>
</dbReference>
<proteinExistence type="predicted"/>
<evidence type="ECO:0000313" key="5">
    <source>
        <dbReference type="Proteomes" id="UP001596174"/>
    </source>
</evidence>
<dbReference type="InterPro" id="IPR036890">
    <property type="entry name" value="HATPase_C_sf"/>
</dbReference>
<dbReference type="RefSeq" id="WP_380583007.1">
    <property type="nucleotide sequence ID" value="NZ_JBHSQJ010000047.1"/>
</dbReference>
<dbReference type="InterPro" id="IPR036457">
    <property type="entry name" value="PPM-type-like_dom_sf"/>
</dbReference>
<dbReference type="Gene3D" id="3.30.450.40">
    <property type="match status" value="1"/>
</dbReference>
<dbReference type="Pfam" id="PF08448">
    <property type="entry name" value="PAS_4"/>
    <property type="match status" value="1"/>
</dbReference>
<dbReference type="InterPro" id="IPR035965">
    <property type="entry name" value="PAS-like_dom_sf"/>
</dbReference>
<feature type="domain" description="PPM-type phosphatase" evidence="3">
    <location>
        <begin position="342"/>
        <end position="566"/>
    </location>
</feature>
<evidence type="ECO:0000256" key="1">
    <source>
        <dbReference type="ARBA" id="ARBA00022801"/>
    </source>
</evidence>
<dbReference type="Pfam" id="PF07228">
    <property type="entry name" value="SpoIIE"/>
    <property type="match status" value="1"/>
</dbReference>
<dbReference type="InterPro" id="IPR013656">
    <property type="entry name" value="PAS_4"/>
</dbReference>
<dbReference type="Proteomes" id="UP001596174">
    <property type="component" value="Unassembled WGS sequence"/>
</dbReference>
<organism evidence="4 5">
    <name type="scientific">Streptacidiphilus monticola</name>
    <dbReference type="NCBI Taxonomy" id="2161674"/>
    <lineage>
        <taxon>Bacteria</taxon>
        <taxon>Bacillati</taxon>
        <taxon>Actinomycetota</taxon>
        <taxon>Actinomycetes</taxon>
        <taxon>Kitasatosporales</taxon>
        <taxon>Streptomycetaceae</taxon>
        <taxon>Streptacidiphilus</taxon>
    </lineage>
</organism>
<dbReference type="InterPro" id="IPR003594">
    <property type="entry name" value="HATPase_dom"/>
</dbReference>